<dbReference type="PROSITE" id="PS50405">
    <property type="entry name" value="GST_CTER"/>
    <property type="match status" value="1"/>
</dbReference>
<dbReference type="SUPFAM" id="SSF52833">
    <property type="entry name" value="Thioredoxin-like"/>
    <property type="match status" value="1"/>
</dbReference>
<dbReference type="GO" id="GO:0005737">
    <property type="term" value="C:cytoplasm"/>
    <property type="evidence" value="ECO:0007669"/>
    <property type="project" value="TreeGrafter"/>
</dbReference>
<dbReference type="PANTHER" id="PTHR43968:SF6">
    <property type="entry name" value="GLUTATHIONE S-TRANSFERASE OMEGA"/>
    <property type="match status" value="1"/>
</dbReference>
<dbReference type="InterPro" id="IPR036282">
    <property type="entry name" value="Glutathione-S-Trfase_C_sf"/>
</dbReference>
<dbReference type="InterPro" id="IPR036249">
    <property type="entry name" value="Thioredoxin-like_sf"/>
</dbReference>
<dbReference type="InterPro" id="IPR050983">
    <property type="entry name" value="GST_Omega/HSP26"/>
</dbReference>
<organism evidence="2 3">
    <name type="scientific">Croceicoccus mobilis</name>
    <dbReference type="NCBI Taxonomy" id="1703339"/>
    <lineage>
        <taxon>Bacteria</taxon>
        <taxon>Pseudomonadati</taxon>
        <taxon>Pseudomonadota</taxon>
        <taxon>Alphaproteobacteria</taxon>
        <taxon>Sphingomonadales</taxon>
        <taxon>Erythrobacteraceae</taxon>
        <taxon>Croceicoccus</taxon>
    </lineage>
</organism>
<reference evidence="2" key="2">
    <citation type="submission" date="2020-09" db="EMBL/GenBank/DDBJ databases">
        <authorList>
            <person name="Sun Q."/>
            <person name="Zhou Y."/>
        </authorList>
    </citation>
    <scope>NUCLEOTIDE SEQUENCE</scope>
    <source>
        <strain evidence="2">CGMCC 1.15360</strain>
    </source>
</reference>
<gene>
    <name evidence="2" type="ORF">GCM10010990_34030</name>
</gene>
<dbReference type="Proteomes" id="UP000612349">
    <property type="component" value="Unassembled WGS sequence"/>
</dbReference>
<protein>
    <recommendedName>
        <fullName evidence="1">GST C-terminal domain-containing protein</fullName>
    </recommendedName>
</protein>
<keyword evidence="3" id="KW-1185">Reference proteome</keyword>
<dbReference type="PANTHER" id="PTHR43968">
    <property type="match status" value="1"/>
</dbReference>
<dbReference type="Pfam" id="PF13417">
    <property type="entry name" value="GST_N_3"/>
    <property type="match status" value="1"/>
</dbReference>
<reference evidence="2" key="1">
    <citation type="journal article" date="2014" name="Int. J. Syst. Evol. Microbiol.">
        <title>Complete genome sequence of Corynebacterium casei LMG S-19264T (=DSM 44701T), isolated from a smear-ripened cheese.</title>
        <authorList>
            <consortium name="US DOE Joint Genome Institute (JGI-PGF)"/>
            <person name="Walter F."/>
            <person name="Albersmeier A."/>
            <person name="Kalinowski J."/>
            <person name="Ruckert C."/>
        </authorList>
    </citation>
    <scope>NUCLEOTIDE SEQUENCE</scope>
    <source>
        <strain evidence="2">CGMCC 1.15360</strain>
    </source>
</reference>
<evidence type="ECO:0000259" key="1">
    <source>
        <dbReference type="PROSITE" id="PS50405"/>
    </source>
</evidence>
<dbReference type="AlphaFoldDB" id="A0A916Z9H4"/>
<accession>A0A916Z9H4</accession>
<dbReference type="CDD" id="cd00570">
    <property type="entry name" value="GST_N_family"/>
    <property type="match status" value="1"/>
</dbReference>
<dbReference type="Gene3D" id="3.40.30.10">
    <property type="entry name" value="Glutaredoxin"/>
    <property type="match status" value="1"/>
</dbReference>
<dbReference type="OrthoDB" id="9782992at2"/>
<dbReference type="InterPro" id="IPR040079">
    <property type="entry name" value="Glutathione_S-Trfase"/>
</dbReference>
<dbReference type="SUPFAM" id="SSF47616">
    <property type="entry name" value="GST C-terminal domain-like"/>
    <property type="match status" value="1"/>
</dbReference>
<dbReference type="InterPro" id="IPR004045">
    <property type="entry name" value="Glutathione_S-Trfase_N"/>
</dbReference>
<dbReference type="SFLD" id="SFLDS00019">
    <property type="entry name" value="Glutathione_Transferase_(cytos"/>
    <property type="match status" value="1"/>
</dbReference>
<proteinExistence type="predicted"/>
<dbReference type="RefSeq" id="WP_066774862.1">
    <property type="nucleotide sequence ID" value="NZ_BMIP01000010.1"/>
</dbReference>
<evidence type="ECO:0000313" key="2">
    <source>
        <dbReference type="EMBL" id="GGD81277.1"/>
    </source>
</evidence>
<dbReference type="EMBL" id="BMIP01000010">
    <property type="protein sequence ID" value="GGD81277.1"/>
    <property type="molecule type" value="Genomic_DNA"/>
</dbReference>
<sequence>MTAPVLHGYPVSNWFNCARAAMIELGLGADYVATRAAGDDGFLANSAMGKIPWLDTGRGGLAETVAILEYLEETSGPLLLPDDVFERARVRQLFNIVQLYIELPMRSLYPAVFMGEPVDPDAATAAFAMTDRAMRALHQLCLCQPFLTGSALTMADLAAFHIFELANRVCFHLGRDGLLDRQPGFGRWLHAMQGRESTKIVLADFAPAFAEYRAARGAAFDEEAYQAQRKVHA</sequence>
<dbReference type="InterPro" id="IPR010987">
    <property type="entry name" value="Glutathione-S-Trfase_C-like"/>
</dbReference>
<comment type="caution">
    <text evidence="2">The sequence shown here is derived from an EMBL/GenBank/DDBJ whole genome shotgun (WGS) entry which is preliminary data.</text>
</comment>
<dbReference type="Gene3D" id="1.20.1050.10">
    <property type="match status" value="1"/>
</dbReference>
<evidence type="ECO:0000313" key="3">
    <source>
        <dbReference type="Proteomes" id="UP000612349"/>
    </source>
</evidence>
<name>A0A916Z9H4_9SPHN</name>
<feature type="domain" description="GST C-terminal" evidence="1">
    <location>
        <begin position="83"/>
        <end position="218"/>
    </location>
</feature>